<proteinExistence type="predicted"/>
<gene>
    <name evidence="3" type="ORF">TTHERM_00549540</name>
</gene>
<dbReference type="SUPFAM" id="SSF57184">
    <property type="entry name" value="Growth factor receptor domain"/>
    <property type="match status" value="2"/>
</dbReference>
<dbReference type="SMART" id="SM00261">
    <property type="entry name" value="FU"/>
    <property type="match status" value="5"/>
</dbReference>
<dbReference type="AlphaFoldDB" id="I7M0B2"/>
<dbReference type="PANTHER" id="PTHR23275:SF100">
    <property type="entry name" value="EGF-LIKE DOMAIN-CONTAINING PROTEIN"/>
    <property type="match status" value="1"/>
</dbReference>
<evidence type="ECO:0000313" key="4">
    <source>
        <dbReference type="Proteomes" id="UP000009168"/>
    </source>
</evidence>
<dbReference type="CDD" id="cd00064">
    <property type="entry name" value="FU"/>
    <property type="match status" value="2"/>
</dbReference>
<evidence type="ECO:0000259" key="2">
    <source>
        <dbReference type="SMART" id="SM00181"/>
    </source>
</evidence>
<dbReference type="Gene3D" id="2.10.220.10">
    <property type="entry name" value="Hormone Receptor, Insulin-like Growth Factor Receptor 1, Chain A, domain 2"/>
    <property type="match status" value="2"/>
</dbReference>
<feature type="domain" description="EGF-like" evidence="2">
    <location>
        <begin position="227"/>
        <end position="258"/>
    </location>
</feature>
<dbReference type="OrthoDB" id="300641at2759"/>
<keyword evidence="4" id="KW-1185">Reference proteome</keyword>
<dbReference type="KEGG" id="tet:TTHERM_00549540"/>
<dbReference type="InterPro" id="IPR052798">
    <property type="entry name" value="Giardia_VSA"/>
</dbReference>
<feature type="domain" description="EGF-like" evidence="2">
    <location>
        <begin position="321"/>
        <end position="353"/>
    </location>
</feature>
<dbReference type="SMART" id="SM01411">
    <property type="entry name" value="Ephrin_rec_like"/>
    <property type="match status" value="4"/>
</dbReference>
<evidence type="ECO:0000313" key="3">
    <source>
        <dbReference type="EMBL" id="EAR86107.2"/>
    </source>
</evidence>
<feature type="domain" description="EGF-like" evidence="2">
    <location>
        <begin position="418"/>
        <end position="449"/>
    </location>
</feature>
<dbReference type="InterPro" id="IPR006212">
    <property type="entry name" value="Furin_repeat"/>
</dbReference>
<feature type="domain" description="EGF-like" evidence="2">
    <location>
        <begin position="369"/>
        <end position="401"/>
    </location>
</feature>
<feature type="chain" id="PRO_5003712275" evidence="1">
    <location>
        <begin position="28"/>
        <end position="489"/>
    </location>
</feature>
<dbReference type="EMBL" id="GG662864">
    <property type="protein sequence ID" value="EAR86107.2"/>
    <property type="molecule type" value="Genomic_DNA"/>
</dbReference>
<feature type="domain" description="EGF-like" evidence="2">
    <location>
        <begin position="196"/>
        <end position="226"/>
    </location>
</feature>
<dbReference type="SMART" id="SM00181">
    <property type="entry name" value="EGF"/>
    <property type="match status" value="6"/>
</dbReference>
<organism evidence="3 4">
    <name type="scientific">Tetrahymena thermophila (strain SB210)</name>
    <dbReference type="NCBI Taxonomy" id="312017"/>
    <lineage>
        <taxon>Eukaryota</taxon>
        <taxon>Sar</taxon>
        <taxon>Alveolata</taxon>
        <taxon>Ciliophora</taxon>
        <taxon>Intramacronucleata</taxon>
        <taxon>Oligohymenophorea</taxon>
        <taxon>Hymenostomatida</taxon>
        <taxon>Tetrahymenina</taxon>
        <taxon>Tetrahymenidae</taxon>
        <taxon>Tetrahymena</taxon>
    </lineage>
</organism>
<name>I7M0B2_TETTS</name>
<dbReference type="eggNOG" id="KOG3525">
    <property type="taxonomic scope" value="Eukaryota"/>
</dbReference>
<sequence length="489" mass="54052">MQLFKSMQLIIKIAILLLFKGVYQVKGNDCSGIISDNSFDPSQIICALAYNLISDITQIDHNLNFPSSDCQNIKTIVPSNTYYGTGGDNCDYTKPIIFNYNSSPYYAQRVFLYPINWVFQSTISNCPTLNSSLSVNDLAPRFNTSSLSLYFSNITLCDYFKTNFIFPNLNQMVTKISFSPGLYVKYIEKLYILIFKCPLGCSSCDDNLINCHSCADGYYLSNNSCLKCDINCQTCINSSTFCQSCPASKYLYTNNSCIPCQNTGVFISGANCLDCDQNCFTCVNSPTFCLSCPAGTYLYRNNSCQSCQNIGVFISGANCLDCDQSCLTCNGSLPTNCLTCPSGKYLYKNNSCIPCQNTGVFISGTNCLDCDQSCFTCNGSLPTNCLTCPNGKYLHDDNSCKICKINDGFTIEGIYCKACFKGCKTCFGISKNQCSDCYDSYSLFKLQCDQQYFVYNSSFGDSSMQSINQSIGQTSQIAYASINNIQLSN</sequence>
<dbReference type="Proteomes" id="UP000009168">
    <property type="component" value="Unassembled WGS sequence"/>
</dbReference>
<dbReference type="RefSeq" id="XP_976702.2">
    <property type="nucleotide sequence ID" value="XM_971609.2"/>
</dbReference>
<feature type="signal peptide" evidence="1">
    <location>
        <begin position="1"/>
        <end position="27"/>
    </location>
</feature>
<accession>I7M0B2</accession>
<keyword evidence="1" id="KW-0732">Signal</keyword>
<dbReference type="GeneID" id="7822789"/>
<dbReference type="STRING" id="312017.I7M0B2"/>
<dbReference type="InParanoid" id="I7M0B2"/>
<dbReference type="PANTHER" id="PTHR23275">
    <property type="entry name" value="CABRIOLET.-RELATED"/>
    <property type="match status" value="1"/>
</dbReference>
<dbReference type="InterPro" id="IPR009030">
    <property type="entry name" value="Growth_fac_rcpt_cys_sf"/>
</dbReference>
<protein>
    <submittedName>
        <fullName evidence="3">Zinc finger lsd1 subclass family protein</fullName>
    </submittedName>
</protein>
<reference evidence="4" key="1">
    <citation type="journal article" date="2006" name="PLoS Biol.">
        <title>Macronuclear genome sequence of the ciliate Tetrahymena thermophila, a model eukaryote.</title>
        <authorList>
            <person name="Eisen J.A."/>
            <person name="Coyne R.S."/>
            <person name="Wu M."/>
            <person name="Wu D."/>
            <person name="Thiagarajan M."/>
            <person name="Wortman J.R."/>
            <person name="Badger J.H."/>
            <person name="Ren Q."/>
            <person name="Amedeo P."/>
            <person name="Jones K.M."/>
            <person name="Tallon L.J."/>
            <person name="Delcher A.L."/>
            <person name="Salzberg S.L."/>
            <person name="Silva J.C."/>
            <person name="Haas B.J."/>
            <person name="Majoros W.H."/>
            <person name="Farzad M."/>
            <person name="Carlton J.M."/>
            <person name="Smith R.K. Jr."/>
            <person name="Garg J."/>
            <person name="Pearlman R.E."/>
            <person name="Karrer K.M."/>
            <person name="Sun L."/>
            <person name="Manning G."/>
            <person name="Elde N.C."/>
            <person name="Turkewitz A.P."/>
            <person name="Asai D.J."/>
            <person name="Wilkes D.E."/>
            <person name="Wang Y."/>
            <person name="Cai H."/>
            <person name="Collins K."/>
            <person name="Stewart B.A."/>
            <person name="Lee S.R."/>
            <person name="Wilamowska K."/>
            <person name="Weinberg Z."/>
            <person name="Ruzzo W.L."/>
            <person name="Wloga D."/>
            <person name="Gaertig J."/>
            <person name="Frankel J."/>
            <person name="Tsao C.-C."/>
            <person name="Gorovsky M.A."/>
            <person name="Keeling P.J."/>
            <person name="Waller R.F."/>
            <person name="Patron N.J."/>
            <person name="Cherry J.M."/>
            <person name="Stover N.A."/>
            <person name="Krieger C.J."/>
            <person name="del Toro C."/>
            <person name="Ryder H.F."/>
            <person name="Williamson S.C."/>
            <person name="Barbeau R.A."/>
            <person name="Hamilton E.P."/>
            <person name="Orias E."/>
        </authorList>
    </citation>
    <scope>NUCLEOTIDE SEQUENCE [LARGE SCALE GENOMIC DNA]</scope>
    <source>
        <strain evidence="4">SB210</strain>
    </source>
</reference>
<dbReference type="InterPro" id="IPR000742">
    <property type="entry name" value="EGF"/>
</dbReference>
<feature type="domain" description="EGF-like" evidence="2">
    <location>
        <begin position="274"/>
        <end position="305"/>
    </location>
</feature>
<evidence type="ECO:0000256" key="1">
    <source>
        <dbReference type="SAM" id="SignalP"/>
    </source>
</evidence>